<dbReference type="Proteomes" id="UP001279410">
    <property type="component" value="Unassembled WGS sequence"/>
</dbReference>
<evidence type="ECO:0000256" key="1">
    <source>
        <dbReference type="ARBA" id="ARBA00001933"/>
    </source>
</evidence>
<dbReference type="PANTHER" id="PTHR11751:SF469">
    <property type="entry name" value="ALANINE TRANSAMINASE"/>
    <property type="match status" value="1"/>
</dbReference>
<comment type="pathway">
    <text evidence="6">Amino-acid degradation; L-alanine degradation via transaminase pathway; pyruvate from L-alanine: step 1/1.</text>
</comment>
<comment type="caution">
    <text evidence="11">The sequence shown here is derived from an EMBL/GenBank/DDBJ whole genome shotgun (WGS) entry which is preliminary data.</text>
</comment>
<keyword evidence="4" id="KW-0808">Transferase</keyword>
<accession>A0AAD3M8K7</accession>
<evidence type="ECO:0000256" key="3">
    <source>
        <dbReference type="ARBA" id="ARBA00022576"/>
    </source>
</evidence>
<dbReference type="InterPro" id="IPR015421">
    <property type="entry name" value="PyrdxlP-dep_Trfase_major"/>
</dbReference>
<evidence type="ECO:0000259" key="10">
    <source>
        <dbReference type="Pfam" id="PF00155"/>
    </source>
</evidence>
<feature type="domain" description="Aminotransferase class I/classII large" evidence="10">
    <location>
        <begin position="97"/>
        <end position="462"/>
    </location>
</feature>
<dbReference type="AlphaFoldDB" id="A0AAD3M8K7"/>
<evidence type="ECO:0000256" key="9">
    <source>
        <dbReference type="ARBA" id="ARBA00047412"/>
    </source>
</evidence>
<dbReference type="EMBL" id="BRZM01003569">
    <property type="protein sequence ID" value="GLD49477.1"/>
    <property type="molecule type" value="Genomic_DNA"/>
</dbReference>
<keyword evidence="12" id="KW-1185">Reference proteome</keyword>
<evidence type="ECO:0000256" key="2">
    <source>
        <dbReference type="ARBA" id="ARBA00011738"/>
    </source>
</evidence>
<dbReference type="InterPro" id="IPR015424">
    <property type="entry name" value="PyrdxlP-dep_Trfase"/>
</dbReference>
<dbReference type="FunFam" id="3.40.640.10:FF:000129">
    <property type="entry name" value="Alanine aminotransferase 2"/>
    <property type="match status" value="1"/>
</dbReference>
<name>A0AAD3M8K7_LATJO</name>
<dbReference type="Gene3D" id="1.10.287.1970">
    <property type="match status" value="2"/>
</dbReference>
<dbReference type="PANTHER" id="PTHR11751">
    <property type="entry name" value="ALANINE AMINOTRANSFERASE"/>
    <property type="match status" value="1"/>
</dbReference>
<dbReference type="InterPro" id="IPR004839">
    <property type="entry name" value="Aminotransferase_I/II_large"/>
</dbReference>
<reference evidence="11" key="1">
    <citation type="submission" date="2022-08" db="EMBL/GenBank/DDBJ databases">
        <title>Genome sequencing of akame (Lates japonicus).</title>
        <authorList>
            <person name="Hashiguchi Y."/>
            <person name="Takahashi H."/>
        </authorList>
    </citation>
    <scope>NUCLEOTIDE SEQUENCE</scope>
    <source>
        <strain evidence="11">Kochi</strain>
    </source>
</reference>
<dbReference type="FunFam" id="3.40.640.10:FF:000226">
    <property type="entry name" value="Alanine aminotransferase 2"/>
    <property type="match status" value="1"/>
</dbReference>
<keyword evidence="5" id="KW-0663">Pyridoxal phosphate</keyword>
<comment type="cofactor">
    <cofactor evidence="1">
        <name>pyridoxal 5'-phosphate</name>
        <dbReference type="ChEBI" id="CHEBI:597326"/>
    </cofactor>
</comment>
<evidence type="ECO:0000313" key="11">
    <source>
        <dbReference type="EMBL" id="GLD49477.1"/>
    </source>
</evidence>
<dbReference type="SUPFAM" id="SSF53383">
    <property type="entry name" value="PLP-dependent transferases"/>
    <property type="match status" value="2"/>
</dbReference>
<dbReference type="InterPro" id="IPR015422">
    <property type="entry name" value="PyrdxlP-dep_Trfase_small"/>
</dbReference>
<evidence type="ECO:0000256" key="4">
    <source>
        <dbReference type="ARBA" id="ARBA00022679"/>
    </source>
</evidence>
<evidence type="ECO:0000313" key="12">
    <source>
        <dbReference type="Proteomes" id="UP001279410"/>
    </source>
</evidence>
<dbReference type="GO" id="GO:0004021">
    <property type="term" value="F:L-alanine:2-oxoglutarate aminotransferase activity"/>
    <property type="evidence" value="ECO:0007669"/>
    <property type="project" value="UniProtKB-EC"/>
</dbReference>
<evidence type="ECO:0000256" key="8">
    <source>
        <dbReference type="ARBA" id="ARBA00026106"/>
    </source>
</evidence>
<dbReference type="InterPro" id="IPR045088">
    <property type="entry name" value="ALAT1/2-like"/>
</dbReference>
<evidence type="ECO:0000256" key="5">
    <source>
        <dbReference type="ARBA" id="ARBA00022898"/>
    </source>
</evidence>
<evidence type="ECO:0000256" key="6">
    <source>
        <dbReference type="ARBA" id="ARBA00025708"/>
    </source>
</evidence>
<proteinExistence type="inferred from homology"/>
<gene>
    <name evidence="11" type="ORF">AKAME5_002745800</name>
</gene>
<protein>
    <recommendedName>
        <fullName evidence="8">alanine transaminase</fullName>
        <ecNumber evidence="8">2.6.1.2</ecNumber>
    </recommendedName>
</protein>
<dbReference type="GO" id="GO:0030170">
    <property type="term" value="F:pyridoxal phosphate binding"/>
    <property type="evidence" value="ECO:0007669"/>
    <property type="project" value="InterPro"/>
</dbReference>
<dbReference type="Gene3D" id="3.90.1150.10">
    <property type="entry name" value="Aspartate Aminotransferase, domain 1"/>
    <property type="match status" value="2"/>
</dbReference>
<sequence>MSSLQQVSPTVRGIRVSPHTALQSLAAHITQEITQGAQKPFKELIDINSCSPHQAGMKPVSFVRQVLAVCLYPQLLEDKSLPVDVRLRAQSLLEVCPGGSVGSYTASSGMPHIRQSIAGFITRRDGGVSSYAKDIFISAGSQRGLMLLVKLLARGEGVTRTGVLTPLPCPHTLPMLLDEAGVTSVPYQLTEERGWAVDLDELHRALKTARGHCEPRAIYISNPGNPTGHVQDRKSIEEVIQFAAAERLLLLVDEVFQDSVYRQFISYKKVLFEMDEEYSETVELVSFHSLSSPCMGECGLRAGFMEAINMDPEVMQYLDILLDTDISTPVTGQLALDLMVNPPKPGDPSYDTYTQEILLARATMSQNVQRAWQFLDGLPGMSCQPAMGGVYLYPSLHLPPEITEQAKSLEVEADVLYCQRLLQEEGVFLAAGCQHGGATDRHYLRLCVLVPPDTLEEVLARLGSFHLRLMDRFPPANRVFNYLITCGRETHLEFTGRLSLRSPQSEESEQTEMTSVQQVNPRVRAIRAPTNLQSLAARVTQQDTQGAEKPFKKVIDVSSGDPHRTGMAPISFVRQVLAVCLYPELLEEESLPLDVRRRAQRLLGACGGGSVGSYSASSCGIPHVQKSIAEFITRRDDGVSSHPEDIILSSGSQTALSLTEEGGWAVDLEELHQALNAARGHCEPRAIYISNPGNPTGQVQDRKTIEKVIQFAATEGLVLLAEEVYQDSVYGQDKEFISYKKVLFEMGQMYAENVELISFHSISSACAGECGLRGGYMEVINVDPAVNKYLRNMQASSSPPVLPQLALEAMVNPPTPGDLSHKTYAQEILHTQTTLSQNAQRACDFLNGLPGISCQPAMAGVFLYPRLHLPPQMTEEAKILGVEADVLYCQRLLEEEGVCLGAGCENGQDDQNYHIRLCVLAPPATLEEVLARLRSFHLHLLHRFP</sequence>
<dbReference type="EC" id="2.6.1.2" evidence="8"/>
<comment type="similarity">
    <text evidence="7">Belongs to the class-I pyridoxal-phosphate-dependent aminotransferase family. Alanine aminotransferase subfamily.</text>
</comment>
<keyword evidence="3" id="KW-0032">Aminotransferase</keyword>
<comment type="subunit">
    <text evidence="2">Homodimer.</text>
</comment>
<dbReference type="Gene3D" id="3.40.640.10">
    <property type="entry name" value="Type I PLP-dependent aspartate aminotransferase-like (Major domain)"/>
    <property type="match status" value="2"/>
</dbReference>
<dbReference type="CDD" id="cd00609">
    <property type="entry name" value="AAT_like"/>
    <property type="match status" value="2"/>
</dbReference>
<dbReference type="Pfam" id="PF00155">
    <property type="entry name" value="Aminotran_1_2"/>
    <property type="match status" value="2"/>
</dbReference>
<organism evidence="11 12">
    <name type="scientific">Lates japonicus</name>
    <name type="common">Japanese lates</name>
    <dbReference type="NCBI Taxonomy" id="270547"/>
    <lineage>
        <taxon>Eukaryota</taxon>
        <taxon>Metazoa</taxon>
        <taxon>Chordata</taxon>
        <taxon>Craniata</taxon>
        <taxon>Vertebrata</taxon>
        <taxon>Euteleostomi</taxon>
        <taxon>Actinopterygii</taxon>
        <taxon>Neopterygii</taxon>
        <taxon>Teleostei</taxon>
        <taxon>Neoteleostei</taxon>
        <taxon>Acanthomorphata</taxon>
        <taxon>Carangaria</taxon>
        <taxon>Carangaria incertae sedis</taxon>
        <taxon>Centropomidae</taxon>
        <taxon>Lates</taxon>
    </lineage>
</organism>
<comment type="catalytic activity">
    <reaction evidence="9">
        <text>L-alanine + 2-oxoglutarate = pyruvate + L-glutamate</text>
        <dbReference type="Rhea" id="RHEA:19453"/>
        <dbReference type="ChEBI" id="CHEBI:15361"/>
        <dbReference type="ChEBI" id="CHEBI:16810"/>
        <dbReference type="ChEBI" id="CHEBI:29985"/>
        <dbReference type="ChEBI" id="CHEBI:57972"/>
        <dbReference type="EC" id="2.6.1.2"/>
    </reaction>
</comment>
<feature type="domain" description="Aminotransferase class I/classII large" evidence="10">
    <location>
        <begin position="641"/>
        <end position="933"/>
    </location>
</feature>
<evidence type="ECO:0000256" key="7">
    <source>
        <dbReference type="ARBA" id="ARBA00025785"/>
    </source>
</evidence>